<dbReference type="InterPro" id="IPR007055">
    <property type="entry name" value="BON_dom"/>
</dbReference>
<evidence type="ECO:0000313" key="4">
    <source>
        <dbReference type="EMBL" id="MDQ2069358.1"/>
    </source>
</evidence>
<sequence length="122" mass="13260">MTRSTSLKHLLILVLLLPMACARFGGGEIDPDDDRSIARGVHAELRHAPVRGASGLDVEVEDGVVTLTGGVQEPSGIGDIVMRVESLPGVRRVVSNIEFDGRDRDREEQAAPPPEMERQNHD</sequence>
<evidence type="ECO:0000256" key="2">
    <source>
        <dbReference type="SAM" id="SignalP"/>
    </source>
</evidence>
<evidence type="ECO:0000313" key="5">
    <source>
        <dbReference type="Proteomes" id="UP001239019"/>
    </source>
</evidence>
<feature type="chain" id="PRO_5045215345" evidence="2">
    <location>
        <begin position="23"/>
        <end position="122"/>
    </location>
</feature>
<dbReference type="EMBL" id="JAVDDT010000003">
    <property type="protein sequence ID" value="MDQ2069358.1"/>
    <property type="molecule type" value="Genomic_DNA"/>
</dbReference>
<keyword evidence="5" id="KW-1185">Reference proteome</keyword>
<organism evidence="4 5">
    <name type="scientific">Natronospira bacteriovora</name>
    <dbReference type="NCBI Taxonomy" id="3069753"/>
    <lineage>
        <taxon>Bacteria</taxon>
        <taxon>Pseudomonadati</taxon>
        <taxon>Pseudomonadota</taxon>
        <taxon>Gammaproteobacteria</taxon>
        <taxon>Natronospirales</taxon>
        <taxon>Natronospiraceae</taxon>
        <taxon>Natronospira</taxon>
    </lineage>
</organism>
<comment type="caution">
    <text evidence="4">The sequence shown here is derived from an EMBL/GenBank/DDBJ whole genome shotgun (WGS) entry which is preliminary data.</text>
</comment>
<dbReference type="Proteomes" id="UP001239019">
    <property type="component" value="Unassembled WGS sequence"/>
</dbReference>
<accession>A0ABU0W6G6</accession>
<protein>
    <submittedName>
        <fullName evidence="4">BON domain-containing protein</fullName>
    </submittedName>
</protein>
<keyword evidence="2" id="KW-0732">Signal</keyword>
<dbReference type="Pfam" id="PF04972">
    <property type="entry name" value="BON"/>
    <property type="match status" value="1"/>
</dbReference>
<evidence type="ECO:0000256" key="1">
    <source>
        <dbReference type="SAM" id="MobiDB-lite"/>
    </source>
</evidence>
<name>A0ABU0W6G6_9GAMM</name>
<evidence type="ECO:0000259" key="3">
    <source>
        <dbReference type="PROSITE" id="PS50914"/>
    </source>
</evidence>
<dbReference type="PROSITE" id="PS50914">
    <property type="entry name" value="BON"/>
    <property type="match status" value="1"/>
</dbReference>
<feature type="signal peptide" evidence="2">
    <location>
        <begin position="1"/>
        <end position="22"/>
    </location>
</feature>
<proteinExistence type="predicted"/>
<gene>
    <name evidence="4" type="ORF">RBH19_05700</name>
</gene>
<reference evidence="4 5" key="1">
    <citation type="submission" date="2023-08" db="EMBL/GenBank/DDBJ databases">
        <title>Whole-genome sequencing of halo(alkali)philic microorganisms from hypersaline lakes.</title>
        <authorList>
            <person name="Sorokin D.Y."/>
            <person name="Abbas B."/>
            <person name="Merkel A.Y."/>
        </authorList>
    </citation>
    <scope>NUCLEOTIDE SEQUENCE [LARGE SCALE GENOMIC DNA]</scope>
    <source>
        <strain evidence="4 5">AB-CW4</strain>
    </source>
</reference>
<dbReference type="RefSeq" id="WP_306727859.1">
    <property type="nucleotide sequence ID" value="NZ_JAVDDT010000003.1"/>
</dbReference>
<feature type="compositionally biased region" description="Basic and acidic residues" evidence="1">
    <location>
        <begin position="99"/>
        <end position="122"/>
    </location>
</feature>
<feature type="region of interest" description="Disordered" evidence="1">
    <location>
        <begin position="98"/>
        <end position="122"/>
    </location>
</feature>
<dbReference type="Gene3D" id="3.30.1340.30">
    <property type="match status" value="1"/>
</dbReference>
<feature type="domain" description="BON" evidence="3">
    <location>
        <begin position="33"/>
        <end position="101"/>
    </location>
</feature>